<protein>
    <submittedName>
        <fullName evidence="2">Uncharacterized protein</fullName>
    </submittedName>
</protein>
<feature type="compositionally biased region" description="Polar residues" evidence="1">
    <location>
        <begin position="37"/>
        <end position="52"/>
    </location>
</feature>
<reference evidence="2 3" key="1">
    <citation type="submission" date="2019-06" db="EMBL/GenBank/DDBJ databases">
        <title>Wine fermentation using esterase from Monascus purpureus.</title>
        <authorList>
            <person name="Geng C."/>
            <person name="Zhang Y."/>
        </authorList>
    </citation>
    <scope>NUCLEOTIDE SEQUENCE [LARGE SCALE GENOMIC DNA]</scope>
    <source>
        <strain evidence="2">HQ1</strain>
    </source>
</reference>
<proteinExistence type="predicted"/>
<evidence type="ECO:0000256" key="1">
    <source>
        <dbReference type="SAM" id="MobiDB-lite"/>
    </source>
</evidence>
<evidence type="ECO:0000313" key="3">
    <source>
        <dbReference type="Proteomes" id="UP000319663"/>
    </source>
</evidence>
<feature type="region of interest" description="Disordered" evidence="1">
    <location>
        <begin position="28"/>
        <end position="83"/>
    </location>
</feature>
<dbReference type="EMBL" id="VIFY01000079">
    <property type="protein sequence ID" value="TQB71579.1"/>
    <property type="molecule type" value="Genomic_DNA"/>
</dbReference>
<name>A0A507QS06_MONPU</name>
<dbReference type="Proteomes" id="UP000319663">
    <property type="component" value="Unassembled WGS sequence"/>
</dbReference>
<keyword evidence="3" id="KW-1185">Reference proteome</keyword>
<accession>A0A507QS06</accession>
<comment type="caution">
    <text evidence="2">The sequence shown here is derived from an EMBL/GenBank/DDBJ whole genome shotgun (WGS) entry which is preliminary data.</text>
</comment>
<gene>
    <name evidence="2" type="ORF">MPDQ_007438</name>
</gene>
<organism evidence="2 3">
    <name type="scientific">Monascus purpureus</name>
    <name type="common">Red mold</name>
    <name type="synonym">Monascus anka</name>
    <dbReference type="NCBI Taxonomy" id="5098"/>
    <lineage>
        <taxon>Eukaryota</taxon>
        <taxon>Fungi</taxon>
        <taxon>Dikarya</taxon>
        <taxon>Ascomycota</taxon>
        <taxon>Pezizomycotina</taxon>
        <taxon>Eurotiomycetes</taxon>
        <taxon>Eurotiomycetidae</taxon>
        <taxon>Eurotiales</taxon>
        <taxon>Aspergillaceae</taxon>
        <taxon>Monascus</taxon>
    </lineage>
</organism>
<dbReference type="AlphaFoldDB" id="A0A507QS06"/>
<sequence length="83" mass="9422">MSFKPKCDRAFENARKRLVEKDRYYEGNLAPRMSGSGDMTTNLVHSNENTGKPPQYDEKPSELEQELTAPITSSRTINDAWAT</sequence>
<evidence type="ECO:0000313" key="2">
    <source>
        <dbReference type="EMBL" id="TQB71579.1"/>
    </source>
</evidence>